<evidence type="ECO:0000259" key="1">
    <source>
        <dbReference type="Pfam" id="PF20178"/>
    </source>
</evidence>
<organism evidence="2 3">
    <name type="scientific">Pseudomonas carnis</name>
    <dbReference type="NCBI Taxonomy" id="2487355"/>
    <lineage>
        <taxon>Bacteria</taxon>
        <taxon>Pseudomonadati</taxon>
        <taxon>Pseudomonadota</taxon>
        <taxon>Gammaproteobacteria</taxon>
        <taxon>Pseudomonadales</taxon>
        <taxon>Pseudomonadaceae</taxon>
        <taxon>Pseudomonas</taxon>
    </lineage>
</organism>
<dbReference type="Pfam" id="PF20178">
    <property type="entry name" value="ToxA_N"/>
    <property type="match status" value="2"/>
</dbReference>
<dbReference type="RefSeq" id="WP_229999878.1">
    <property type="nucleotide sequence ID" value="NZ_CAKKLO010000012.1"/>
</dbReference>
<feature type="domain" description="Dermonecrotic toxin N-terminal" evidence="1">
    <location>
        <begin position="775"/>
        <end position="1041"/>
    </location>
</feature>
<reference evidence="2" key="1">
    <citation type="submission" date="2022-07" db="EMBL/GenBank/DDBJ databases">
        <title>Draft genome of Pseudomonas carnis strain LP isolated from cheese.</title>
        <authorList>
            <person name="Wolfe B.E."/>
        </authorList>
    </citation>
    <scope>NUCLEOTIDE SEQUENCE</scope>
    <source>
        <strain evidence="2">LP</strain>
    </source>
</reference>
<sequence length="1752" mass="195244">MSFHQEESTMTSAIGNIYSDDPDITAERVQQMRDQLTRRINTHPQPGRLINQLAEADRRCFQSTRVLARLIGHAPRVLGVIRAALRKEFEIDPDSLLFTQAALPGAAAKVDSLTDRALLSLALPSVPDNLNQFTSLSVKGDPNRRLPYTPLQVLRRMIAMNLLERLPQAVTEYWQALAHGSWHTRQERWAESYAAAFAEQAFMARQLDEISIAGMTLVQQLVDAPDTEARQRAGGSWASVRVSQLMWPGLPAVAIPGALHIYRDGDPEGAPHVIYLPGVARHFYEYPSFFSLQCGLLALTSQTLFDELWQCLPLKRRHQLCRPDHLSPASVVVRGAAVTEDALALSARALLDGQWANELACALAINHAHVFAASRPRPETLSATAFLRSIEQARKRLAGSARLHNVCDQLLIWDRQRREPEILFASAMPELARLTAEQQVKRYEKGLVALLNQDDPSAQSAAFEQVLALERQRKEHTQVLSAQIKDAQHQLFDLPFWLARPGGGRRRAALFLSAQVEALRCEVELQHQLKLISTAHRDVISEVLDQPAARKRPGSQTQVLSVSVGSAPDAFYPLHNVWVVTRVTALKKPAGAIPVVLYAFGDYGGLMAFSGLEALTQGLKATLGSSDYSRLWGCVERDKLHDLRAHAVRNTLAVRYEPVYISPTGLSLKNLVMYYAGLSKRIGGMTGLFGEVKDAMVSRLLWVVELHQHLAFPPNHALSQALANVDVLRKVALEMKSSPAWLASATPTQVKQFQRLKRRYLGSAAAAESGLVQILPDLDTFARSALIARLTEDGFYPELDIDKPLIDLPDDTYSSFCGHESRCTPGDRKVIVTPSLKRHTFSMLQLALHNLDSQAPWTRPRLTRGRYLQPQWRQRLNADYLINTVSSLDIGGHYAIRAHRAFYPAGASGQREERIPVLINRTLRDCAQMQLFSAAAQGLSAQAQSLFKVAMAARTAEDLLKNGHRLTLSVVHLVGHTMLHDRYIAGIVVMADQASGRCVVYWPAAPQALVISEYTSVGVALAALNRMAAEPDYVKVLARQVAPGWAFEAIAHNVDATNKNSSIYDVDPILAGFSFFEGVWRSYEFFRSFKITHLEPTPAVNEIEELIHEQIASAPSNWLAVVPTTYRDAMALLYAASSLELQGRVQAVSNSSWMLATYRVQRLEEQSEATRRGLLGILIPLFGKANDFHDLLLAARRYHRFGDPNDAVDVAFMTLFLAVELATDFAPVPKVKGGKVIGMRSPMKVLSRIRRLPMAIRSHLPSASSSLVTQSKLLDRFRIKGKPEGAVALKGPGRQGVHVKNGEQFIADDTHHYPVYQRESEEVFRLRNSREPGLDELVINIQEPKEWLLGMNAPQPGPSSGVHNPWPVSPLPDWQPPRTRTATENRIVQSRTTDTQWLSWRVQVQPSQIVDFPAAGVFEVGVGPRGSELNARFLRVAPPYTAIQDPSSGFYRMLPQGDRAPLNGLVFITRNEPPGRSALTDIMRWTSTDIRDQPIPVSRLPSGGWQNHPALFDRPLRQYVTMAFPTLTNDARTFAVIRLVELSGPSRAATASHLLDIRATLDEWLPAPPARSGQTDDLLRMLRPNERRSEYLYIGFEGKAPGFTRVDFIPPHPLDPSLQYAVTPVRTQRLEAERAAVRTVLEQQGYRIVDLSVRRPGLPLGENSIESVVTHPRSSTIYYVAYQWFETGRISVRTKLSDKWVRVAINSHPDSALLRAVDNAMQEQRLVRIVAGIQWPTKGQLAPTVYFVKLNP</sequence>
<gene>
    <name evidence="2" type="ORF">NMG11_15695</name>
</gene>
<feature type="domain" description="Dermonecrotic toxin N-terminal" evidence="1">
    <location>
        <begin position="81"/>
        <end position="301"/>
    </location>
</feature>
<evidence type="ECO:0000313" key="3">
    <source>
        <dbReference type="Proteomes" id="UP001150614"/>
    </source>
</evidence>
<dbReference type="InterPro" id="IPR046673">
    <property type="entry name" value="ToxA_N"/>
</dbReference>
<evidence type="ECO:0000313" key="2">
    <source>
        <dbReference type="EMBL" id="MDD1945272.1"/>
    </source>
</evidence>
<dbReference type="EMBL" id="JANCLL010000017">
    <property type="protein sequence ID" value="MDD1945272.1"/>
    <property type="molecule type" value="Genomic_DNA"/>
</dbReference>
<proteinExistence type="predicted"/>
<dbReference type="Proteomes" id="UP001150614">
    <property type="component" value="Unassembled WGS sequence"/>
</dbReference>
<protein>
    <recommendedName>
        <fullName evidence="1">Dermonecrotic toxin N-terminal domain-containing protein</fullName>
    </recommendedName>
</protein>
<accession>A0ABT5RH20</accession>
<comment type="caution">
    <text evidence="2">The sequence shown here is derived from an EMBL/GenBank/DDBJ whole genome shotgun (WGS) entry which is preliminary data.</text>
</comment>
<name>A0ABT5RH20_9PSED</name>
<keyword evidence="3" id="KW-1185">Reference proteome</keyword>